<feature type="compositionally biased region" description="Basic residues" evidence="3">
    <location>
        <begin position="422"/>
        <end position="437"/>
    </location>
</feature>
<proteinExistence type="predicted"/>
<evidence type="ECO:0000256" key="2">
    <source>
        <dbReference type="ARBA" id="ARBA00022840"/>
    </source>
</evidence>
<protein>
    <recommendedName>
        <fullName evidence="4">Protein kinase domain-containing protein</fullName>
    </recommendedName>
</protein>
<evidence type="ECO:0000256" key="1">
    <source>
        <dbReference type="ARBA" id="ARBA00022741"/>
    </source>
</evidence>
<keyword evidence="2" id="KW-0067">ATP-binding</keyword>
<feature type="domain" description="Protein kinase" evidence="4">
    <location>
        <begin position="1"/>
        <end position="161"/>
    </location>
</feature>
<feature type="compositionally biased region" description="Low complexity" evidence="3">
    <location>
        <begin position="979"/>
        <end position="999"/>
    </location>
</feature>
<keyword evidence="1" id="KW-0547">Nucleotide-binding</keyword>
<sequence length="1354" mass="145390">MERQPADTELGGIGEGYCVVFRDLKMENIMLDEKRKHVKIVDFGLSIAFTKDELMKTHCGSPEYAAPELSADRDKYGPEIDRDRDLLYVSGPLPFTTPYTDHYRRLKLVQQMLKGLTDVHAREMAHLTQDCQDLIRKMVEPSPELRISLLDMEAFPRDKTMRSQSDHESAEMSVSGDVIAAFVLDTPSTSLGYDDFHEMVEEQTKVSIDPQTRTFPAEVYRASRDEVLCTSLGSVTMAELSEKLEVKKEQVEQKVGETKSDEMSAMYNMMLDTKRREQGLYDVDHTAVLMERRHDGAKARRRAKSAPRTKTDDKKDKDKKSKSGEKEKVPPALVLPPPEVSVESAPHSGNEHSSAGEPESRMTSFDFLALCSTPTWLGPERRRSRRRSKSPNPAPQHNPGMAGDYMERHGIEASHSVAGRDGHHHHHSHPTHHHPHQNHPSLQATHSAPPSGPVTNFLSAPDHASSNLSVPDVDGSNPRLQRGSSLKLSRRRTHSCGPGHKKRRSSFQRSGSVDTPVHGDAPDHRRGKMDGAKSDTLAATSPSAIAAATVSLATAFGPQTPQNMLTLQVPDTSASSKPAPVPRPAKLTLKECYPGNSEKGKKAPSLNPALPPTAASVHVPPKPESGAGGKDVILEGGAVGGRDPAQEVAVGGSRTTLTSVEVHVSDPALARLAAPHLPVPVAVAGVSRAGGGLQAPTMDTLELPSLDLAMGGASWSTESLMGDSDNNMPSPEVPVAATAPAAASVAPAGASNFLQPFDLLDCSQRPVFHQQVPPHPLSLPGHRDAALATTCSDDVCVEGATAMQVDMTPAPPSTRAPHPRRPAPWDVVDAVKERGGEGDSDGLCSRLESSLRALTLDGVVGATGTSGNLTTDDEDYHEVEVIEEDDAALTGDSDHDHYFSAPLKKSKAVPAAAAAVHRTPEGAVGKQLNLVAKQLGLPDINHSLPSPDEQEEDALLSGAAVPITTTATPPVESRRPKRGSSGSQSQASSSGSKPPKRGSVASGQFGGKFKTPTTPMSWMVLRSPLARIESFHSDDFDYYNSSDTDHGERASVSGASTSPMSATTPTVPCFAYKLHMAKKKPPKLKKSCPDNTAGKSGKRTSSGDRSKGGATSKRLEPAVTDPLLSSGSETEHQDETCDKTGVASSKAKIHPISTDERECDKLLLKTETKTSVYNNAITTQPRQIQNSVNKVSKNAPSLTAVEPKKKSGSKNSPWKRSFAQFLKRKRQSPRSAPRSPKRGHNVQTTHTTRAVINTADLAGEITKLCEVQSSPPPQGSPDAGLGARVFDFTLLSDSPKGRPCLLSWRPCGDCGTSDLSSDEESECNPEQVVTLDLKPLGCNNVRDGSHTYLTSPYD</sequence>
<feature type="compositionally biased region" description="Low complexity" evidence="3">
    <location>
        <begin position="1053"/>
        <end position="1063"/>
    </location>
</feature>
<feature type="compositionally biased region" description="Polar residues" evidence="3">
    <location>
        <begin position="441"/>
        <end position="469"/>
    </location>
</feature>
<feature type="compositionally biased region" description="Basic and acidic residues" evidence="3">
    <location>
        <begin position="309"/>
        <end position="329"/>
    </location>
</feature>
<evidence type="ECO:0000259" key="4">
    <source>
        <dbReference type="PROSITE" id="PS50011"/>
    </source>
</evidence>
<keyword evidence="6" id="KW-1185">Reference proteome</keyword>
<dbReference type="PANTHER" id="PTHR24346">
    <property type="entry name" value="MAP/MICROTUBULE AFFINITY-REGULATING KINASE"/>
    <property type="match status" value="1"/>
</dbReference>
<dbReference type="InterPro" id="IPR000719">
    <property type="entry name" value="Prot_kinase_dom"/>
</dbReference>
<feature type="region of interest" description="Disordered" evidence="3">
    <location>
        <begin position="376"/>
        <end position="404"/>
    </location>
</feature>
<dbReference type="PANTHER" id="PTHR24346:SF79">
    <property type="entry name" value="PROTEIN KINASE DOMAIN-CONTAINING PROTEIN"/>
    <property type="match status" value="1"/>
</dbReference>
<accession>A0ABD0LWE6</accession>
<feature type="compositionally biased region" description="Polar residues" evidence="3">
    <location>
        <begin position="1184"/>
        <end position="1197"/>
    </location>
</feature>
<feature type="region of interest" description="Disordered" evidence="3">
    <location>
        <begin position="1043"/>
        <end position="1063"/>
    </location>
</feature>
<feature type="region of interest" description="Disordered" evidence="3">
    <location>
        <begin position="417"/>
        <end position="537"/>
    </location>
</feature>
<feature type="region of interest" description="Disordered" evidence="3">
    <location>
        <begin position="1184"/>
        <end position="1248"/>
    </location>
</feature>
<evidence type="ECO:0000313" key="5">
    <source>
        <dbReference type="EMBL" id="KAK7503924.1"/>
    </source>
</evidence>
<feature type="compositionally biased region" description="Polar residues" evidence="3">
    <location>
        <begin position="478"/>
        <end position="487"/>
    </location>
</feature>
<dbReference type="EMBL" id="JACVVK020000017">
    <property type="protein sequence ID" value="KAK7503924.1"/>
    <property type="molecule type" value="Genomic_DNA"/>
</dbReference>
<feature type="region of interest" description="Disordered" evidence="3">
    <location>
        <begin position="960"/>
        <end position="1014"/>
    </location>
</feature>
<dbReference type="PROSITE" id="PS50011">
    <property type="entry name" value="PROTEIN_KINASE_DOM"/>
    <property type="match status" value="1"/>
</dbReference>
<reference evidence="5 6" key="1">
    <citation type="journal article" date="2023" name="Sci. Data">
        <title>Genome assembly of the Korean intertidal mud-creeper Batillaria attramentaria.</title>
        <authorList>
            <person name="Patra A.K."/>
            <person name="Ho P.T."/>
            <person name="Jun S."/>
            <person name="Lee S.J."/>
            <person name="Kim Y."/>
            <person name="Won Y.J."/>
        </authorList>
    </citation>
    <scope>NUCLEOTIDE SEQUENCE [LARGE SCALE GENOMIC DNA]</scope>
    <source>
        <strain evidence="5">Wonlab-2016</strain>
    </source>
</reference>
<evidence type="ECO:0000256" key="3">
    <source>
        <dbReference type="SAM" id="MobiDB-lite"/>
    </source>
</evidence>
<dbReference type="Pfam" id="PF00069">
    <property type="entry name" value="Pkinase"/>
    <property type="match status" value="1"/>
</dbReference>
<dbReference type="InterPro" id="IPR011009">
    <property type="entry name" value="Kinase-like_dom_sf"/>
</dbReference>
<feature type="non-terminal residue" evidence="5">
    <location>
        <position position="1354"/>
    </location>
</feature>
<gene>
    <name evidence="5" type="ORF">BaRGS_00004656</name>
</gene>
<feature type="compositionally biased region" description="Basic and acidic residues" evidence="3">
    <location>
        <begin position="1129"/>
        <end position="1138"/>
    </location>
</feature>
<comment type="caution">
    <text evidence="5">The sequence shown here is derived from an EMBL/GenBank/DDBJ whole genome shotgun (WGS) entry which is preliminary data.</text>
</comment>
<dbReference type="SUPFAM" id="SSF56112">
    <property type="entry name" value="Protein kinase-like (PK-like)"/>
    <property type="match status" value="1"/>
</dbReference>
<dbReference type="GO" id="GO:0005524">
    <property type="term" value="F:ATP binding"/>
    <property type="evidence" value="ECO:0007669"/>
    <property type="project" value="UniProtKB-KW"/>
</dbReference>
<feature type="region of interest" description="Disordered" evidence="3">
    <location>
        <begin position="594"/>
        <end position="628"/>
    </location>
</feature>
<feature type="compositionally biased region" description="Basic and acidic residues" evidence="3">
    <location>
        <begin position="520"/>
        <end position="533"/>
    </location>
</feature>
<feature type="region of interest" description="Disordered" evidence="3">
    <location>
        <begin position="292"/>
        <end position="361"/>
    </location>
</feature>
<organism evidence="5 6">
    <name type="scientific">Batillaria attramentaria</name>
    <dbReference type="NCBI Taxonomy" id="370345"/>
    <lineage>
        <taxon>Eukaryota</taxon>
        <taxon>Metazoa</taxon>
        <taxon>Spiralia</taxon>
        <taxon>Lophotrochozoa</taxon>
        <taxon>Mollusca</taxon>
        <taxon>Gastropoda</taxon>
        <taxon>Caenogastropoda</taxon>
        <taxon>Sorbeoconcha</taxon>
        <taxon>Cerithioidea</taxon>
        <taxon>Batillariidae</taxon>
        <taxon>Batillaria</taxon>
    </lineage>
</organism>
<name>A0ABD0LWE6_9CAEN</name>
<dbReference type="Gene3D" id="1.10.510.10">
    <property type="entry name" value="Transferase(Phosphotransferase) domain 1"/>
    <property type="match status" value="1"/>
</dbReference>
<evidence type="ECO:0000313" key="6">
    <source>
        <dbReference type="Proteomes" id="UP001519460"/>
    </source>
</evidence>
<feature type="compositionally biased region" description="Low complexity" evidence="3">
    <location>
        <begin position="960"/>
        <end position="971"/>
    </location>
</feature>
<dbReference type="Proteomes" id="UP001519460">
    <property type="component" value="Unassembled WGS sequence"/>
</dbReference>
<feature type="region of interest" description="Disordered" evidence="3">
    <location>
        <begin position="1080"/>
        <end position="1149"/>
    </location>
</feature>
<feature type="compositionally biased region" description="Basic residues" evidence="3">
    <location>
        <begin position="488"/>
        <end position="506"/>
    </location>
</feature>